<keyword evidence="1" id="KW-0812">Transmembrane</keyword>
<evidence type="ECO:0000313" key="2">
    <source>
        <dbReference type="EMBL" id="KAF2646127.1"/>
    </source>
</evidence>
<sequence>MGGEMRIENDDWGQLWSLKNTTSHIFYPIPPTYAVSNVWLTLYFVSADVMLLAAIFSLVMRVRCRAPSVLGYVSSLARDSTYFEDCGL</sequence>
<dbReference type="Proteomes" id="UP000799753">
    <property type="component" value="Unassembled WGS sequence"/>
</dbReference>
<keyword evidence="3" id="KW-1185">Reference proteome</keyword>
<feature type="transmembrane region" description="Helical" evidence="1">
    <location>
        <begin position="38"/>
        <end position="59"/>
    </location>
</feature>
<evidence type="ECO:0000313" key="3">
    <source>
        <dbReference type="Proteomes" id="UP000799753"/>
    </source>
</evidence>
<gene>
    <name evidence="2" type="ORF">P280DRAFT_524825</name>
</gene>
<organism evidence="2 3">
    <name type="scientific">Massarina eburnea CBS 473.64</name>
    <dbReference type="NCBI Taxonomy" id="1395130"/>
    <lineage>
        <taxon>Eukaryota</taxon>
        <taxon>Fungi</taxon>
        <taxon>Dikarya</taxon>
        <taxon>Ascomycota</taxon>
        <taxon>Pezizomycotina</taxon>
        <taxon>Dothideomycetes</taxon>
        <taxon>Pleosporomycetidae</taxon>
        <taxon>Pleosporales</taxon>
        <taxon>Massarineae</taxon>
        <taxon>Massarinaceae</taxon>
        <taxon>Massarina</taxon>
    </lineage>
</organism>
<protein>
    <submittedName>
        <fullName evidence="2">Uncharacterized protein</fullName>
    </submittedName>
</protein>
<dbReference type="AlphaFoldDB" id="A0A6A6SGH9"/>
<reference evidence="2" key="1">
    <citation type="journal article" date="2020" name="Stud. Mycol.">
        <title>101 Dothideomycetes genomes: a test case for predicting lifestyles and emergence of pathogens.</title>
        <authorList>
            <person name="Haridas S."/>
            <person name="Albert R."/>
            <person name="Binder M."/>
            <person name="Bloem J."/>
            <person name="Labutti K."/>
            <person name="Salamov A."/>
            <person name="Andreopoulos B."/>
            <person name="Baker S."/>
            <person name="Barry K."/>
            <person name="Bills G."/>
            <person name="Bluhm B."/>
            <person name="Cannon C."/>
            <person name="Castanera R."/>
            <person name="Culley D."/>
            <person name="Daum C."/>
            <person name="Ezra D."/>
            <person name="Gonzalez J."/>
            <person name="Henrissat B."/>
            <person name="Kuo A."/>
            <person name="Liang C."/>
            <person name="Lipzen A."/>
            <person name="Lutzoni F."/>
            <person name="Magnuson J."/>
            <person name="Mondo S."/>
            <person name="Nolan M."/>
            <person name="Ohm R."/>
            <person name="Pangilinan J."/>
            <person name="Park H.-J."/>
            <person name="Ramirez L."/>
            <person name="Alfaro M."/>
            <person name="Sun H."/>
            <person name="Tritt A."/>
            <person name="Yoshinaga Y."/>
            <person name="Zwiers L.-H."/>
            <person name="Turgeon B."/>
            <person name="Goodwin S."/>
            <person name="Spatafora J."/>
            <person name="Crous P."/>
            <person name="Grigoriev I."/>
        </authorList>
    </citation>
    <scope>NUCLEOTIDE SEQUENCE</scope>
    <source>
        <strain evidence="2">CBS 473.64</strain>
    </source>
</reference>
<feature type="non-terminal residue" evidence="2">
    <location>
        <position position="88"/>
    </location>
</feature>
<keyword evidence="1" id="KW-1133">Transmembrane helix</keyword>
<proteinExistence type="predicted"/>
<evidence type="ECO:0000256" key="1">
    <source>
        <dbReference type="SAM" id="Phobius"/>
    </source>
</evidence>
<name>A0A6A6SGH9_9PLEO</name>
<accession>A0A6A6SGH9</accession>
<keyword evidence="1" id="KW-0472">Membrane</keyword>
<dbReference type="EMBL" id="MU006776">
    <property type="protein sequence ID" value="KAF2646127.1"/>
    <property type="molecule type" value="Genomic_DNA"/>
</dbReference>
<dbReference type="OrthoDB" id="3692311at2759"/>